<name>A0A8T1SC29_CHESE</name>
<proteinExistence type="predicted"/>
<keyword evidence="2" id="KW-1185">Reference proteome</keyword>
<reference evidence="1 2" key="1">
    <citation type="journal article" date="2020" name="G3 (Bethesda)">
        <title>Draft Genome of the Common Snapping Turtle, Chelydra serpentina, a Model for Phenotypic Plasticity in Reptiles.</title>
        <authorList>
            <person name="Das D."/>
            <person name="Singh S.K."/>
            <person name="Bierstedt J."/>
            <person name="Erickson A."/>
            <person name="Galli G.L.J."/>
            <person name="Crossley D.A. 2nd"/>
            <person name="Rhen T."/>
        </authorList>
    </citation>
    <scope>NUCLEOTIDE SEQUENCE [LARGE SCALE GENOMIC DNA]</scope>
    <source>
        <strain evidence="1">KW</strain>
    </source>
</reference>
<gene>
    <name evidence="1" type="ORF">G0U57_011895</name>
</gene>
<organism evidence="1 2">
    <name type="scientific">Chelydra serpentina</name>
    <name type="common">Snapping turtle</name>
    <name type="synonym">Testudo serpentina</name>
    <dbReference type="NCBI Taxonomy" id="8475"/>
    <lineage>
        <taxon>Eukaryota</taxon>
        <taxon>Metazoa</taxon>
        <taxon>Chordata</taxon>
        <taxon>Craniata</taxon>
        <taxon>Vertebrata</taxon>
        <taxon>Euteleostomi</taxon>
        <taxon>Archelosauria</taxon>
        <taxon>Testudinata</taxon>
        <taxon>Testudines</taxon>
        <taxon>Cryptodira</taxon>
        <taxon>Durocryptodira</taxon>
        <taxon>Americhelydia</taxon>
        <taxon>Chelydroidea</taxon>
        <taxon>Chelydridae</taxon>
        <taxon>Chelydra</taxon>
    </lineage>
</organism>
<evidence type="ECO:0000313" key="1">
    <source>
        <dbReference type="EMBL" id="KAG6926529.1"/>
    </source>
</evidence>
<protein>
    <submittedName>
        <fullName evidence="1">Uncharacterized protein</fullName>
    </submittedName>
</protein>
<dbReference type="Proteomes" id="UP000765507">
    <property type="component" value="Unassembled WGS sequence"/>
</dbReference>
<sequence length="63" mass="7610">MDRTYYRFHTLDIRRALAFYTERTRPFRKAPRLFGSMTQCFKGSIISKQRLSKWTSDSRVLCN</sequence>
<dbReference type="AlphaFoldDB" id="A0A8T1SC29"/>
<feature type="non-terminal residue" evidence="1">
    <location>
        <position position="63"/>
    </location>
</feature>
<accession>A0A8T1SC29</accession>
<evidence type="ECO:0000313" key="2">
    <source>
        <dbReference type="Proteomes" id="UP000765507"/>
    </source>
</evidence>
<dbReference type="EMBL" id="JAHGAV010000314">
    <property type="protein sequence ID" value="KAG6926529.1"/>
    <property type="molecule type" value="Genomic_DNA"/>
</dbReference>
<comment type="caution">
    <text evidence="1">The sequence shown here is derived from an EMBL/GenBank/DDBJ whole genome shotgun (WGS) entry which is preliminary data.</text>
</comment>